<dbReference type="EMBL" id="MXAN01000019">
    <property type="protein sequence ID" value="OPH38275.1"/>
    <property type="molecule type" value="Genomic_DNA"/>
</dbReference>
<protein>
    <recommendedName>
        <fullName evidence="3">PilC beta-propeller domain-containing protein</fullName>
    </recommendedName>
</protein>
<sequence length="898" mass="99009">MRRVTHFNPDNSMKQRLIKNKGTLIYNVVGGFSKELRNVRVIQDGRQVDPKLIVAMVGYGNTVFAPFATMQKRESEYTNVITGERTRGLRYDCNSVSGVARDACRLGEKGYGYGEGGFYYIEPGDPNEQIAASFSEFAKSLSSAEVKPVSTGTMAISLNVLSVGNTHGSAYLPVLDPIPNQKTLWNGNLKKYNIKDTTVYSANDKLVVDRAGFFNEDTYDFWNKAKRADKAKPQVGGAYDNLRNSPNRNLYVNTGDSLTKVSANQNIAVGFTKVMNQLNRGTDKTEASKGLVKFLGYDGNVVNPITDGMSLPGRYNKDLKTLGGVLHSTPQLITYSQDQNYVLYGSMDGALHMVDDKTGAEVMTFIPKEILDLQAPALSGGTTHLDSDKAKLPHGVDAPWNVYASYGTDSNNKVTAQTVIASGGLRLGGSSYYGLNITNKENPKLLYTVGSDYANLNAEGRFTNYGATSLNGNRAFSRMGMSWGKPSVGFVRSGGKTVAVDFLPGGYDMRYENQYHLPTEGAQGNAVYMVQLGEKDKDTKNVNTNNRGKLLWWASQTTTNTGMNATDSRTARSPHLQESHVDGLHHSVVTQVRVLDRNLDGLTDHIYFADLGGSVWRADINNSLNNDNFKVDRVVRVFNLGLKRGGDDKAPRIYERPVITFTREIDGSINALVTVGTGDRSHPVSNKRSNPDGIYTFIDRDVTRSDLFDYSKDTKVSDDDIKLMTTDLDDRDLVQMQFNANDRQIKTQMKAKAKQGWFLNFDKGVKMFNEPDAQAGYLFVSTYDPSQNQTPKNACAASVIGTTKQTLMCLPFGNCAANLKNPNDTMWGRSTTIAGAGIVDNIVTQSKSKTDGHLFGLLCTGADCPKEVFEDKGNNSPDVRRIGFDLRKDFGPRNWWEK</sequence>
<evidence type="ECO:0008006" key="3">
    <source>
        <dbReference type="Google" id="ProtNLM"/>
    </source>
</evidence>
<gene>
    <name evidence="1" type="ORF">B5J94_03820</name>
</gene>
<proteinExistence type="predicted"/>
<comment type="caution">
    <text evidence="1">The sequence shown here is derived from an EMBL/GenBank/DDBJ whole genome shotgun (WGS) entry which is preliminary data.</text>
</comment>
<accession>A0A1V4H060</accession>
<evidence type="ECO:0000313" key="1">
    <source>
        <dbReference type="EMBL" id="OPH38275.1"/>
    </source>
</evidence>
<dbReference type="Proteomes" id="UP000191025">
    <property type="component" value="Unassembled WGS sequence"/>
</dbReference>
<evidence type="ECO:0000313" key="2">
    <source>
        <dbReference type="Proteomes" id="UP000191025"/>
    </source>
</evidence>
<dbReference type="AlphaFoldDB" id="A0A1V4H060"/>
<organism evidence="1 2">
    <name type="scientific">Moraxella lacunata</name>
    <dbReference type="NCBI Taxonomy" id="477"/>
    <lineage>
        <taxon>Bacteria</taxon>
        <taxon>Pseudomonadati</taxon>
        <taxon>Pseudomonadota</taxon>
        <taxon>Gammaproteobacteria</taxon>
        <taxon>Moraxellales</taxon>
        <taxon>Moraxellaceae</taxon>
        <taxon>Moraxella</taxon>
    </lineage>
</organism>
<reference evidence="2" key="1">
    <citation type="submission" date="2017-03" db="EMBL/GenBank/DDBJ databases">
        <title>Draft genome sequence of Moraxella equi CCUG 4950T type strain.</title>
        <authorList>
            <person name="Salva-Serra F."/>
            <person name="Engstrom-Jakobsson H."/>
            <person name="Thorell K."/>
            <person name="Jaen-Luchoro D."/>
            <person name="Gonzales-Siles L."/>
            <person name="Karlsson R."/>
            <person name="Yazdan S."/>
            <person name="Boulund F."/>
            <person name="Johnning A."/>
            <person name="Engstrand L."/>
            <person name="Kristiansson E."/>
            <person name="Moore E."/>
        </authorList>
    </citation>
    <scope>NUCLEOTIDE SEQUENCE [LARGE SCALE GENOMIC DNA]</scope>
    <source>
        <strain evidence="2">CCUG 4441</strain>
    </source>
</reference>
<name>A0A1V4H060_MORLA</name>